<dbReference type="EMBL" id="CP045226">
    <property type="protein sequence ID" value="QFS47833.1"/>
    <property type="molecule type" value="Genomic_DNA"/>
</dbReference>
<keyword evidence="1" id="KW-1133">Transmembrane helix</keyword>
<dbReference type="KEGG" id="nsh:GXM_05325"/>
<sequence>MVTCTERSRSIGHWSLVLSGAEVLVIGHLSFVISKGQIAQ</sequence>
<name>A0A5P8W519_9NOSO</name>
<evidence type="ECO:0000256" key="1">
    <source>
        <dbReference type="SAM" id="Phobius"/>
    </source>
</evidence>
<keyword evidence="1" id="KW-0812">Transmembrane</keyword>
<organism evidence="2 3">
    <name type="scientific">Nostoc sphaeroides CCNUC1</name>
    <dbReference type="NCBI Taxonomy" id="2653204"/>
    <lineage>
        <taxon>Bacteria</taxon>
        <taxon>Bacillati</taxon>
        <taxon>Cyanobacteriota</taxon>
        <taxon>Cyanophyceae</taxon>
        <taxon>Nostocales</taxon>
        <taxon>Nostocaceae</taxon>
        <taxon>Nostoc</taxon>
    </lineage>
</organism>
<keyword evidence="3" id="KW-1185">Reference proteome</keyword>
<gene>
    <name evidence="2" type="ORF">GXM_05325</name>
</gene>
<keyword evidence="1" id="KW-0472">Membrane</keyword>
<accession>A0A5P8W519</accession>
<proteinExistence type="predicted"/>
<dbReference type="AlphaFoldDB" id="A0A5P8W519"/>
<evidence type="ECO:0000313" key="2">
    <source>
        <dbReference type="EMBL" id="QFS47833.1"/>
    </source>
</evidence>
<evidence type="ECO:0000313" key="3">
    <source>
        <dbReference type="Proteomes" id="UP000326678"/>
    </source>
</evidence>
<feature type="transmembrane region" description="Helical" evidence="1">
    <location>
        <begin position="12"/>
        <end position="33"/>
    </location>
</feature>
<protein>
    <submittedName>
        <fullName evidence="2">Uncharacterized protein</fullName>
    </submittedName>
</protein>
<dbReference type="Proteomes" id="UP000326678">
    <property type="component" value="Chromosome Gxm1"/>
</dbReference>
<reference evidence="2 3" key="1">
    <citation type="submission" date="2019-10" db="EMBL/GenBank/DDBJ databases">
        <title>Genomic and transcriptomic insights into the perfect genentic adaptation of a filamentous nitrogen-fixing cyanobacterium to rice fields.</title>
        <authorList>
            <person name="Chen Z."/>
        </authorList>
    </citation>
    <scope>NUCLEOTIDE SEQUENCE [LARGE SCALE GENOMIC DNA]</scope>
    <source>
        <strain evidence="2">CCNUC1</strain>
    </source>
</reference>